<keyword evidence="1" id="KW-0805">Transcription regulation</keyword>
<proteinExistence type="predicted"/>
<dbReference type="RefSeq" id="WP_131957088.1">
    <property type="nucleotide sequence ID" value="NZ_SMFL01000002.1"/>
</dbReference>
<dbReference type="SMART" id="SM00342">
    <property type="entry name" value="HTH_ARAC"/>
    <property type="match status" value="1"/>
</dbReference>
<protein>
    <submittedName>
        <fullName evidence="5">AraC family transcriptional regulator</fullName>
    </submittedName>
</protein>
<dbReference type="OrthoDB" id="635259at2"/>
<dbReference type="Proteomes" id="UP000294850">
    <property type="component" value="Unassembled WGS sequence"/>
</dbReference>
<dbReference type="InterPro" id="IPR046532">
    <property type="entry name" value="DUF6597"/>
</dbReference>
<evidence type="ECO:0000313" key="5">
    <source>
        <dbReference type="EMBL" id="TDE17292.1"/>
    </source>
</evidence>
<dbReference type="GO" id="GO:0003700">
    <property type="term" value="F:DNA-binding transcription factor activity"/>
    <property type="evidence" value="ECO:0007669"/>
    <property type="project" value="InterPro"/>
</dbReference>
<dbReference type="EMBL" id="SMFL01000002">
    <property type="protein sequence ID" value="TDE17292.1"/>
    <property type="molecule type" value="Genomic_DNA"/>
</dbReference>
<name>A0A4R5DS86_9BACT</name>
<dbReference type="InterPro" id="IPR018060">
    <property type="entry name" value="HTH_AraC"/>
</dbReference>
<organism evidence="5 6">
    <name type="scientific">Dyadobacter psychrotolerans</name>
    <dbReference type="NCBI Taxonomy" id="2541721"/>
    <lineage>
        <taxon>Bacteria</taxon>
        <taxon>Pseudomonadati</taxon>
        <taxon>Bacteroidota</taxon>
        <taxon>Cytophagia</taxon>
        <taxon>Cytophagales</taxon>
        <taxon>Spirosomataceae</taxon>
        <taxon>Dyadobacter</taxon>
    </lineage>
</organism>
<dbReference type="InterPro" id="IPR050204">
    <property type="entry name" value="AraC_XylS_family_regulators"/>
</dbReference>
<reference evidence="5 6" key="1">
    <citation type="submission" date="2019-03" db="EMBL/GenBank/DDBJ databases">
        <title>Dyadobacter AR-3-6 sp. nov., isolated from arctic soil.</title>
        <authorList>
            <person name="Chaudhary D.K."/>
        </authorList>
    </citation>
    <scope>NUCLEOTIDE SEQUENCE [LARGE SCALE GENOMIC DNA]</scope>
    <source>
        <strain evidence="5 6">AR-3-6</strain>
    </source>
</reference>
<dbReference type="SUPFAM" id="SSF46689">
    <property type="entry name" value="Homeodomain-like"/>
    <property type="match status" value="1"/>
</dbReference>
<gene>
    <name evidence="5" type="ORF">E0F88_05210</name>
</gene>
<dbReference type="PANTHER" id="PTHR46796">
    <property type="entry name" value="HTH-TYPE TRANSCRIPTIONAL ACTIVATOR RHAS-RELATED"/>
    <property type="match status" value="1"/>
</dbReference>
<dbReference type="GO" id="GO:0043565">
    <property type="term" value="F:sequence-specific DNA binding"/>
    <property type="evidence" value="ECO:0007669"/>
    <property type="project" value="InterPro"/>
</dbReference>
<evidence type="ECO:0000259" key="4">
    <source>
        <dbReference type="PROSITE" id="PS01124"/>
    </source>
</evidence>
<dbReference type="InterPro" id="IPR009057">
    <property type="entry name" value="Homeodomain-like_sf"/>
</dbReference>
<evidence type="ECO:0000256" key="1">
    <source>
        <dbReference type="ARBA" id="ARBA00023015"/>
    </source>
</evidence>
<keyword evidence="3" id="KW-0804">Transcription</keyword>
<dbReference type="PANTHER" id="PTHR46796:SF13">
    <property type="entry name" value="HTH-TYPE TRANSCRIPTIONAL ACTIVATOR RHAS"/>
    <property type="match status" value="1"/>
</dbReference>
<dbReference type="PROSITE" id="PS01124">
    <property type="entry name" value="HTH_ARAC_FAMILY_2"/>
    <property type="match status" value="1"/>
</dbReference>
<accession>A0A4R5DS86</accession>
<evidence type="ECO:0000313" key="6">
    <source>
        <dbReference type="Proteomes" id="UP000294850"/>
    </source>
</evidence>
<keyword evidence="2" id="KW-0238">DNA-binding</keyword>
<keyword evidence="6" id="KW-1185">Reference proteome</keyword>
<comment type="caution">
    <text evidence="5">The sequence shown here is derived from an EMBL/GenBank/DDBJ whole genome shotgun (WGS) entry which is preliminary data.</text>
</comment>
<feature type="domain" description="HTH araC/xylS-type" evidence="4">
    <location>
        <begin position="148"/>
        <end position="260"/>
    </location>
</feature>
<sequence>MEFTRIMPHTDLEGFIECYWMMYSQDSVPQVEKIIPDGFTEIIFNYADVYKSKINGDWTLQSPNLMAGQLKTFFYLRNTGRTGSIAIKLKPAALTQLFGFSMDQYLDKIIDLDSLQNPELGKLKKILDDCVKLGCNRQEQFVKKILDEYFVKLIETAPENPLEGPLNLIFNSNGLVTVSDMVAVSGIGERQLERLFKKYIGLSPKYYARIIRFNYIFQLIKSKENSWAEIVYQSGFYDQSHFIHNFKAFTGEDPSAYFFGEKNMANFFLNK</sequence>
<dbReference type="AlphaFoldDB" id="A0A4R5DS86"/>
<dbReference type="Pfam" id="PF12833">
    <property type="entry name" value="HTH_18"/>
    <property type="match status" value="1"/>
</dbReference>
<evidence type="ECO:0000256" key="2">
    <source>
        <dbReference type="ARBA" id="ARBA00023125"/>
    </source>
</evidence>
<evidence type="ECO:0000256" key="3">
    <source>
        <dbReference type="ARBA" id="ARBA00023163"/>
    </source>
</evidence>
<dbReference type="Gene3D" id="1.10.10.60">
    <property type="entry name" value="Homeodomain-like"/>
    <property type="match status" value="1"/>
</dbReference>
<dbReference type="Pfam" id="PF20240">
    <property type="entry name" value="DUF6597"/>
    <property type="match status" value="1"/>
</dbReference>